<feature type="transmembrane region" description="Helical" evidence="6">
    <location>
        <begin position="84"/>
        <end position="104"/>
    </location>
</feature>
<dbReference type="CDD" id="cd16914">
    <property type="entry name" value="EcfT"/>
    <property type="match status" value="1"/>
</dbReference>
<keyword evidence="2" id="KW-1003">Cell membrane</keyword>
<dbReference type="PANTHER" id="PTHR34857">
    <property type="entry name" value="SLL0384 PROTEIN"/>
    <property type="match status" value="1"/>
</dbReference>
<keyword evidence="5 6" id="KW-0472">Membrane</keyword>
<dbReference type="AlphaFoldDB" id="A0A5J4L0W9"/>
<keyword evidence="4 6" id="KW-1133">Transmembrane helix</keyword>
<dbReference type="GO" id="GO:0005886">
    <property type="term" value="C:plasma membrane"/>
    <property type="evidence" value="ECO:0007669"/>
    <property type="project" value="UniProtKB-ARBA"/>
</dbReference>
<accession>A0A5J4L0W9</accession>
<name>A0A5J4L0W9_9ZZZZ</name>
<feature type="transmembrane region" description="Helical" evidence="6">
    <location>
        <begin position="263"/>
        <end position="281"/>
    </location>
</feature>
<dbReference type="Pfam" id="PF02361">
    <property type="entry name" value="CbiQ"/>
    <property type="match status" value="1"/>
</dbReference>
<evidence type="ECO:0000256" key="3">
    <source>
        <dbReference type="ARBA" id="ARBA00022692"/>
    </source>
</evidence>
<feature type="transmembrane region" description="Helical" evidence="6">
    <location>
        <begin position="141"/>
        <end position="160"/>
    </location>
</feature>
<evidence type="ECO:0000313" key="7">
    <source>
        <dbReference type="EMBL" id="GER92460.1"/>
    </source>
</evidence>
<proteinExistence type="predicted"/>
<feature type="transmembrane region" description="Helical" evidence="6">
    <location>
        <begin position="180"/>
        <end position="198"/>
    </location>
</feature>
<gene>
    <name evidence="7" type="ORF">A45J_0176</name>
</gene>
<comment type="subcellular location">
    <subcellularLocation>
        <location evidence="1">Membrane</location>
        <topology evidence="1">Multi-pass membrane protein</topology>
    </subcellularLocation>
</comment>
<evidence type="ECO:0000256" key="5">
    <source>
        <dbReference type="ARBA" id="ARBA00023136"/>
    </source>
</evidence>
<dbReference type="InterPro" id="IPR051611">
    <property type="entry name" value="ECF_transporter_component"/>
</dbReference>
<evidence type="ECO:0000256" key="1">
    <source>
        <dbReference type="ARBA" id="ARBA00004141"/>
    </source>
</evidence>
<evidence type="ECO:0000256" key="6">
    <source>
        <dbReference type="SAM" id="Phobius"/>
    </source>
</evidence>
<evidence type="ECO:0000256" key="2">
    <source>
        <dbReference type="ARBA" id="ARBA00022475"/>
    </source>
</evidence>
<dbReference type="EMBL" id="BLAB01000001">
    <property type="protein sequence ID" value="GER92460.1"/>
    <property type="molecule type" value="Genomic_DNA"/>
</dbReference>
<comment type="caution">
    <text evidence="7">The sequence shown here is derived from an EMBL/GenBank/DDBJ whole genome shotgun (WGS) entry which is preliminary data.</text>
</comment>
<protein>
    <submittedName>
        <fullName evidence="7">Cobalt ECF transporter T component CbiQ</fullName>
    </submittedName>
</protein>
<organism evidence="7">
    <name type="scientific">hot springs metagenome</name>
    <dbReference type="NCBI Taxonomy" id="433727"/>
    <lineage>
        <taxon>unclassified sequences</taxon>
        <taxon>metagenomes</taxon>
        <taxon>ecological metagenomes</taxon>
    </lineage>
</organism>
<keyword evidence="3 6" id="KW-0812">Transmembrane</keyword>
<feature type="transmembrane region" description="Helical" evidence="6">
    <location>
        <begin position="60"/>
        <end position="78"/>
    </location>
</feature>
<evidence type="ECO:0000256" key="4">
    <source>
        <dbReference type="ARBA" id="ARBA00022989"/>
    </source>
</evidence>
<dbReference type="PANTHER" id="PTHR34857:SF2">
    <property type="entry name" value="SLL0384 PROTEIN"/>
    <property type="match status" value="1"/>
</dbReference>
<dbReference type="InterPro" id="IPR003339">
    <property type="entry name" value="ABC/ECF_trnsptr_transmembrane"/>
</dbReference>
<reference evidence="7" key="1">
    <citation type="submission" date="2019-10" db="EMBL/GenBank/DDBJ databases">
        <title>Metagenomic sequencing of thiosulfate-disproportionating enrichment culture.</title>
        <authorList>
            <person name="Umezawa K."/>
            <person name="Kojima H."/>
            <person name="Fukui M."/>
        </authorList>
    </citation>
    <scope>NUCLEOTIDE SEQUENCE</scope>
    <source>
        <strain evidence="7">45J</strain>
    </source>
</reference>
<feature type="transmembrane region" description="Helical" evidence="6">
    <location>
        <begin position="36"/>
        <end position="53"/>
    </location>
</feature>
<sequence>MSFIDSSISHLGKVIKSGYIQWELSSKDGFFHGLDARVKMLFLIFFIIIISLKKEILSELIIVLFIFGLTAISRLNLFNFYKKVIPLGFIFGFLIALPSSFNVITKGEIILPVIHFSKSYDFWIYHIPETIGITRQGISGVFMLTLRVFNSIALSFLILYTTPFSEIIRALKVFKVPDAVLMIITLTYKYIFIFAKTVEDVYLAKKSRTAVKIDNNDARNWTAGRIVFMLKKTQQRCDDVFKAMLSRGFSDTIKLYGFRKMDSRDWTAGLFLFFAGVMFLWI</sequence>